<evidence type="ECO:0000313" key="2">
    <source>
        <dbReference type="Proteomes" id="UP000239711"/>
    </source>
</evidence>
<proteinExistence type="predicted"/>
<comment type="caution">
    <text evidence="1">The sequence shown here is derived from an EMBL/GenBank/DDBJ whole genome shotgun (WGS) entry which is preliminary data.</text>
</comment>
<organism evidence="1 2">
    <name type="scientific">Sphingobacterium haloxyli</name>
    <dbReference type="NCBI Taxonomy" id="2100533"/>
    <lineage>
        <taxon>Bacteria</taxon>
        <taxon>Pseudomonadati</taxon>
        <taxon>Bacteroidota</taxon>
        <taxon>Sphingobacteriia</taxon>
        <taxon>Sphingobacteriales</taxon>
        <taxon>Sphingobacteriaceae</taxon>
        <taxon>Sphingobacterium</taxon>
    </lineage>
</organism>
<sequence>MNNEEISANCYISNIEQSAFSNDTFKLGDIVALKSHPYQTNYFEPKIGAYARFTPPLMIVIEILNKTTHDTFTGVKDSNQYKCLFYSTKEGKFEKLWFKSEELKYIGNYVKEDHGISSFDITDWKKELLGKEVVLQTVDLELGKKKTFLDTVDGRSKMKVSNLLDYLPPVASIMDVKYEDDHTKHNDKGKVTSKKHQLHAKLKWLNNESGKFSEEAVPLECLKLVKFNENPVIYNEKKTYLLSLKVPKQLEDNTDVYMKSIPVLLTSTTFNHYYYVYDGMNVFTNKSRSYSHTFPVRSYVDLKKMLRSGKDLGDKSNIQKYLSEENKTDVKDKWFKISYIDSNGVSTERIVYVQDFVPKPEAIPEDESKSTLKCNCLLRGGDVRHFLVERIQKCIALPKEFEGIFFERVKPITTAKQ</sequence>
<dbReference type="AlphaFoldDB" id="A0A2S9J6Z9"/>
<dbReference type="OrthoDB" id="918051at2"/>
<keyword evidence="2" id="KW-1185">Reference proteome</keyword>
<dbReference type="RefSeq" id="WP_105715848.1">
    <property type="nucleotide sequence ID" value="NZ_PVBQ01000003.1"/>
</dbReference>
<accession>A0A2S9J6Z9</accession>
<reference evidence="1 2" key="1">
    <citation type="submission" date="2018-02" db="EMBL/GenBank/DDBJ databases">
        <title>The draft genome of Sphingobacterium sp. 5JN-11.</title>
        <authorList>
            <person name="Liu L."/>
            <person name="Li L."/>
            <person name="Liang L."/>
            <person name="Zhang X."/>
            <person name="Wang T."/>
        </authorList>
    </citation>
    <scope>NUCLEOTIDE SEQUENCE [LARGE SCALE GENOMIC DNA]</scope>
    <source>
        <strain evidence="1 2">5JN-11</strain>
    </source>
</reference>
<gene>
    <name evidence="1" type="ORF">C5745_04820</name>
</gene>
<dbReference type="EMBL" id="PVBQ01000003">
    <property type="protein sequence ID" value="PRD48527.1"/>
    <property type="molecule type" value="Genomic_DNA"/>
</dbReference>
<evidence type="ECO:0000313" key="1">
    <source>
        <dbReference type="EMBL" id="PRD48527.1"/>
    </source>
</evidence>
<protein>
    <submittedName>
        <fullName evidence="1">Uncharacterized protein</fullName>
    </submittedName>
</protein>
<dbReference type="Proteomes" id="UP000239711">
    <property type="component" value="Unassembled WGS sequence"/>
</dbReference>
<name>A0A2S9J6Z9_9SPHI</name>